<sequence>MIPPEQAFCRRCRRALNTHTSSFGLTYTHAIEARGSTVDHRPDPVAVTELNDPLIECDFCSAPGAAWSYRCADQRTTTRTVTARIVGSNDYRDQHHAARTRRVETGDGLTQAWGERWSACPECAELIEARDLLGLISRVVEVLPAKLTRGKRLVQVRGQLHGTYSTVFDTLAPGRGRIEPGHPLGVWPEPPASTA</sequence>
<comment type="caution">
    <text evidence="1">The sequence shown here is derived from an EMBL/GenBank/DDBJ whole genome shotgun (WGS) entry which is preliminary data.</text>
</comment>
<protein>
    <submittedName>
        <fullName evidence="1">Uncharacterized protein</fullName>
    </submittedName>
</protein>
<name>A0ABQ4CTE9_9ACTN</name>
<gene>
    <name evidence="1" type="ORF">Asi02nite_36400</name>
</gene>
<keyword evidence="2" id="KW-1185">Reference proteome</keyword>
<dbReference type="EMBL" id="BONE01000027">
    <property type="protein sequence ID" value="GIF74122.1"/>
    <property type="molecule type" value="Genomic_DNA"/>
</dbReference>
<organism evidence="1 2">
    <name type="scientific">Asanoa siamensis</name>
    <dbReference type="NCBI Taxonomy" id="926357"/>
    <lineage>
        <taxon>Bacteria</taxon>
        <taxon>Bacillati</taxon>
        <taxon>Actinomycetota</taxon>
        <taxon>Actinomycetes</taxon>
        <taxon>Micromonosporales</taxon>
        <taxon>Micromonosporaceae</taxon>
        <taxon>Asanoa</taxon>
    </lineage>
</organism>
<accession>A0ABQ4CTE9</accession>
<evidence type="ECO:0000313" key="2">
    <source>
        <dbReference type="Proteomes" id="UP000604117"/>
    </source>
</evidence>
<evidence type="ECO:0000313" key="1">
    <source>
        <dbReference type="EMBL" id="GIF74122.1"/>
    </source>
</evidence>
<reference evidence="1 2" key="1">
    <citation type="submission" date="2021-01" db="EMBL/GenBank/DDBJ databases">
        <title>Whole genome shotgun sequence of Asanoa siamensis NBRC 107932.</title>
        <authorList>
            <person name="Komaki H."/>
            <person name="Tamura T."/>
        </authorList>
    </citation>
    <scope>NUCLEOTIDE SEQUENCE [LARGE SCALE GENOMIC DNA]</scope>
    <source>
        <strain evidence="1 2">NBRC 107932</strain>
    </source>
</reference>
<proteinExistence type="predicted"/>
<dbReference type="Proteomes" id="UP000604117">
    <property type="component" value="Unassembled WGS sequence"/>
</dbReference>
<dbReference type="RefSeq" id="WP_239126797.1">
    <property type="nucleotide sequence ID" value="NZ_BONE01000027.1"/>
</dbReference>